<accession>A0A0A8XWB7</accession>
<organism evidence="1">
    <name type="scientific">Arundo donax</name>
    <name type="common">Giant reed</name>
    <name type="synonym">Donax arundinaceus</name>
    <dbReference type="NCBI Taxonomy" id="35708"/>
    <lineage>
        <taxon>Eukaryota</taxon>
        <taxon>Viridiplantae</taxon>
        <taxon>Streptophyta</taxon>
        <taxon>Embryophyta</taxon>
        <taxon>Tracheophyta</taxon>
        <taxon>Spermatophyta</taxon>
        <taxon>Magnoliopsida</taxon>
        <taxon>Liliopsida</taxon>
        <taxon>Poales</taxon>
        <taxon>Poaceae</taxon>
        <taxon>PACMAD clade</taxon>
        <taxon>Arundinoideae</taxon>
        <taxon>Arundineae</taxon>
        <taxon>Arundo</taxon>
    </lineage>
</organism>
<reference evidence="1" key="2">
    <citation type="journal article" date="2015" name="Data Brief">
        <title>Shoot transcriptome of the giant reed, Arundo donax.</title>
        <authorList>
            <person name="Barrero R.A."/>
            <person name="Guerrero F.D."/>
            <person name="Moolhuijzen P."/>
            <person name="Goolsby J.A."/>
            <person name="Tidwell J."/>
            <person name="Bellgard S.E."/>
            <person name="Bellgard M.I."/>
        </authorList>
    </citation>
    <scope>NUCLEOTIDE SEQUENCE</scope>
    <source>
        <tissue evidence="1">Shoot tissue taken approximately 20 cm above the soil surface</tissue>
    </source>
</reference>
<dbReference type="EMBL" id="GBRH01279596">
    <property type="protein sequence ID" value="JAD18299.1"/>
    <property type="molecule type" value="Transcribed_RNA"/>
</dbReference>
<sequence length="15" mass="1629">MRTAGLPLQSQLSRA</sequence>
<protein>
    <submittedName>
        <fullName evidence="1">Uncharacterized protein</fullName>
    </submittedName>
</protein>
<proteinExistence type="predicted"/>
<reference evidence="1" key="1">
    <citation type="submission" date="2014-09" db="EMBL/GenBank/DDBJ databases">
        <authorList>
            <person name="Magalhaes I.L.F."/>
            <person name="Oliveira U."/>
            <person name="Santos F.R."/>
            <person name="Vidigal T.H.D.A."/>
            <person name="Brescovit A.D."/>
            <person name="Santos A.J."/>
        </authorList>
    </citation>
    <scope>NUCLEOTIDE SEQUENCE</scope>
    <source>
        <tissue evidence="1">Shoot tissue taken approximately 20 cm above the soil surface</tissue>
    </source>
</reference>
<name>A0A0A8XWB7_ARUDO</name>
<evidence type="ECO:0000313" key="1">
    <source>
        <dbReference type="EMBL" id="JAD18299.1"/>
    </source>
</evidence>